<dbReference type="AlphaFoldDB" id="A0AAJ6QVR5"/>
<dbReference type="RefSeq" id="XP_003745461.1">
    <property type="nucleotide sequence ID" value="XM_003745413.2"/>
</dbReference>
<dbReference type="KEGG" id="goe:100900640"/>
<gene>
    <name evidence="3" type="primary">LOC100900640</name>
</gene>
<feature type="transmembrane region" description="Helical" evidence="1">
    <location>
        <begin position="583"/>
        <end position="603"/>
    </location>
</feature>
<evidence type="ECO:0000313" key="3">
    <source>
        <dbReference type="RefSeq" id="XP_003745461.1"/>
    </source>
</evidence>
<evidence type="ECO:0000313" key="2">
    <source>
        <dbReference type="Proteomes" id="UP000694867"/>
    </source>
</evidence>
<dbReference type="Pfam" id="PF04114">
    <property type="entry name" value="Gaa1"/>
    <property type="match status" value="1"/>
</dbReference>
<name>A0AAJ6QVR5_9ACAR</name>
<dbReference type="SUPFAM" id="SSF53187">
    <property type="entry name" value="Zn-dependent exopeptidases"/>
    <property type="match status" value="1"/>
</dbReference>
<reference evidence="3" key="1">
    <citation type="submission" date="2025-08" db="UniProtKB">
        <authorList>
            <consortium name="RefSeq"/>
        </authorList>
    </citation>
    <scope>IDENTIFICATION</scope>
</reference>
<feature type="transmembrane region" description="Helical" evidence="1">
    <location>
        <begin position="535"/>
        <end position="553"/>
    </location>
</feature>
<dbReference type="PIRSF" id="PIRSF036762">
    <property type="entry name" value="GAA1"/>
    <property type="match status" value="1"/>
</dbReference>
<dbReference type="GO" id="GO:0042765">
    <property type="term" value="C:GPI-anchor transamidase complex"/>
    <property type="evidence" value="ECO:0007669"/>
    <property type="project" value="InterPro"/>
</dbReference>
<evidence type="ECO:0000256" key="1">
    <source>
        <dbReference type="SAM" id="Phobius"/>
    </source>
</evidence>
<dbReference type="Proteomes" id="UP000694867">
    <property type="component" value="Unplaced"/>
</dbReference>
<dbReference type="InterPro" id="IPR007246">
    <property type="entry name" value="Gaa1"/>
</dbReference>
<dbReference type="GO" id="GO:0016255">
    <property type="term" value="P:attachment of GPI anchor to protein"/>
    <property type="evidence" value="ECO:0007669"/>
    <property type="project" value="TreeGrafter"/>
</dbReference>
<protein>
    <submittedName>
        <fullName evidence="3">Glycosylphosphatidylinositol anchor attachment 1 protein</fullName>
    </submittedName>
</protein>
<keyword evidence="2" id="KW-1185">Reference proteome</keyword>
<keyword evidence="1" id="KW-0472">Membrane</keyword>
<dbReference type="PANTHER" id="PTHR13304">
    <property type="entry name" value="GLYCOSYLPHOSPHATIDYLINOSITOL ANCHOR ATTACHMENT 1 PROTEIN"/>
    <property type="match status" value="1"/>
</dbReference>
<accession>A0AAJ6QVR5</accession>
<feature type="transmembrane region" description="Helical" evidence="1">
    <location>
        <begin position="376"/>
        <end position="399"/>
    </location>
</feature>
<feature type="transmembrane region" description="Helical" evidence="1">
    <location>
        <begin position="21"/>
        <end position="43"/>
    </location>
</feature>
<dbReference type="CTD" id="31517"/>
<sequence length="608" mass="67499">MGSSMTPSAQRHFLLSAVLKYNSVLCCFLYPLGIAAFICLGSPEVNDQTYFSDNSLLPGMVERSTRIAQEAESILGTLESEVKSHSSIPYAWLAGQFRQAGLEVYRHNFTLAYPIGSRQLHHGENLFAIMRAPRASRTEAIVISAPFRAATSPHASNLASIATMIALARQFRKKIYWSKDIIFVVTEHELVGLQAWLDAYHMVETSPGVLLPGSLDARSGNILAAINLELQDKHVDQVNVKIFGLNGQLPNLDLVNTCKNLMQREAVPYILEDRADPVAAENRSLEWEGGVMNLFSQMTKQATGAPSAAHGLYHRFAIQALTLQGQPKVRGYSYVTLTNIGRVIEGLVRSVNNLLQRFHRSFFYYYLPSMDRYISIAYYMGAFGILISPVALKSIALLLELHDQQPTAYMTLLWKASPLVLLVQLLGAAVFASPVQGESMVKSVLSFSTRDALYAFMIGASANLLVLPIGTKRAIDPQPQRLLMLLHYLLVIGPLAMLNISLAVLVAVLTVPAVLTAGVNTYLPLRLLQRIVQILVNPFVLTYIVLFCHSVALDRWDVSDPKIHLVQAFNAHKKLLLFTVEDWYIYGAANFPILCLGFLPVWAHMWSL</sequence>
<organism evidence="2 3">
    <name type="scientific">Galendromus occidentalis</name>
    <name type="common">western predatory mite</name>
    <dbReference type="NCBI Taxonomy" id="34638"/>
    <lineage>
        <taxon>Eukaryota</taxon>
        <taxon>Metazoa</taxon>
        <taxon>Ecdysozoa</taxon>
        <taxon>Arthropoda</taxon>
        <taxon>Chelicerata</taxon>
        <taxon>Arachnida</taxon>
        <taxon>Acari</taxon>
        <taxon>Parasitiformes</taxon>
        <taxon>Mesostigmata</taxon>
        <taxon>Gamasina</taxon>
        <taxon>Phytoseioidea</taxon>
        <taxon>Phytoseiidae</taxon>
        <taxon>Typhlodrominae</taxon>
        <taxon>Galendromus</taxon>
    </lineage>
</organism>
<keyword evidence="1" id="KW-0812">Transmembrane</keyword>
<dbReference type="GeneID" id="100900640"/>
<dbReference type="PANTHER" id="PTHR13304:SF0">
    <property type="entry name" value="GLYCOSYLPHOSPHATIDYLINOSITOL ANCHOR ATTACHMENT 1 PROTEIN"/>
    <property type="match status" value="1"/>
</dbReference>
<proteinExistence type="predicted"/>
<dbReference type="Gene3D" id="3.40.630.10">
    <property type="entry name" value="Zn peptidases"/>
    <property type="match status" value="1"/>
</dbReference>
<feature type="transmembrane region" description="Helical" evidence="1">
    <location>
        <begin position="452"/>
        <end position="470"/>
    </location>
</feature>
<keyword evidence="1" id="KW-1133">Transmembrane helix</keyword>
<feature type="transmembrane region" description="Helical" evidence="1">
    <location>
        <begin position="411"/>
        <end position="432"/>
    </location>
</feature>